<feature type="domain" description="Aminotransferase class I/classII large" evidence="7">
    <location>
        <begin position="2"/>
        <end position="122"/>
    </location>
</feature>
<evidence type="ECO:0000256" key="6">
    <source>
        <dbReference type="ARBA" id="ARBA00022898"/>
    </source>
</evidence>
<dbReference type="GO" id="GO:0004069">
    <property type="term" value="F:L-aspartate:2-oxoglutarate aminotransferase activity"/>
    <property type="evidence" value="ECO:0007669"/>
    <property type="project" value="UniProtKB-EC"/>
</dbReference>
<dbReference type="EMBL" id="CASHTH010004476">
    <property type="protein sequence ID" value="CAI8057785.1"/>
    <property type="molecule type" value="Genomic_DNA"/>
</dbReference>
<sequence length="133" mass="15239">MAVRSQLVGIARALWSNSPHHGARIVAMILHNPSLLQEWRENLMTMSERILGMRQELYQALKAVGVRWDHMLRQKGMFSYTGLTVPQVEYLISKYHIYLMKSGRISLCGLNSANIQYFVDAVKDAVAIHPERD</sequence>
<keyword evidence="9" id="KW-1185">Reference proteome</keyword>
<dbReference type="GO" id="GO:0005829">
    <property type="term" value="C:cytosol"/>
    <property type="evidence" value="ECO:0007669"/>
    <property type="project" value="TreeGrafter"/>
</dbReference>
<dbReference type="InterPro" id="IPR015422">
    <property type="entry name" value="PyrdxlP-dep_Trfase_small"/>
</dbReference>
<dbReference type="SUPFAM" id="SSF53383">
    <property type="entry name" value="PLP-dependent transferases"/>
    <property type="match status" value="1"/>
</dbReference>
<proteinExistence type="predicted"/>
<evidence type="ECO:0000256" key="3">
    <source>
        <dbReference type="ARBA" id="ARBA00012753"/>
    </source>
</evidence>
<dbReference type="GO" id="GO:0006532">
    <property type="term" value="P:aspartate biosynthetic process"/>
    <property type="evidence" value="ECO:0007669"/>
    <property type="project" value="TreeGrafter"/>
</dbReference>
<evidence type="ECO:0000313" key="9">
    <source>
        <dbReference type="Proteomes" id="UP001174909"/>
    </source>
</evidence>
<dbReference type="Proteomes" id="UP001174909">
    <property type="component" value="Unassembled WGS sequence"/>
</dbReference>
<reference evidence="8" key="1">
    <citation type="submission" date="2023-03" db="EMBL/GenBank/DDBJ databases">
        <authorList>
            <person name="Steffen K."/>
            <person name="Cardenas P."/>
        </authorList>
    </citation>
    <scope>NUCLEOTIDE SEQUENCE</scope>
</reference>
<dbReference type="GO" id="GO:0030170">
    <property type="term" value="F:pyridoxal phosphate binding"/>
    <property type="evidence" value="ECO:0007669"/>
    <property type="project" value="InterPro"/>
</dbReference>
<accession>A0AA35U0A7</accession>
<protein>
    <recommendedName>
        <fullName evidence="3">aspartate transaminase</fullName>
        <ecNumber evidence="3">2.6.1.1</ecNumber>
    </recommendedName>
</protein>
<evidence type="ECO:0000256" key="1">
    <source>
        <dbReference type="ARBA" id="ARBA00001933"/>
    </source>
</evidence>
<keyword evidence="6" id="KW-0663">Pyridoxal phosphate</keyword>
<evidence type="ECO:0000256" key="2">
    <source>
        <dbReference type="ARBA" id="ARBA00011738"/>
    </source>
</evidence>
<dbReference type="PRINTS" id="PR00799">
    <property type="entry name" value="TRANSAMINASE"/>
</dbReference>
<dbReference type="Pfam" id="PF00155">
    <property type="entry name" value="Aminotran_1_2"/>
    <property type="match status" value="1"/>
</dbReference>
<comment type="caution">
    <text evidence="8">The sequence shown here is derived from an EMBL/GenBank/DDBJ whole genome shotgun (WGS) entry which is preliminary data.</text>
</comment>
<evidence type="ECO:0000259" key="7">
    <source>
        <dbReference type="Pfam" id="PF00155"/>
    </source>
</evidence>
<dbReference type="InterPro" id="IPR000796">
    <property type="entry name" value="Asp_trans"/>
</dbReference>
<dbReference type="PANTHER" id="PTHR11879:SF55">
    <property type="entry name" value="GLUTAMATE OXALOACETATE TRANSAMINASE 1, ISOFORM B"/>
    <property type="match status" value="1"/>
</dbReference>
<dbReference type="InterPro" id="IPR015424">
    <property type="entry name" value="PyrdxlP-dep_Trfase"/>
</dbReference>
<dbReference type="EC" id="2.6.1.1" evidence="3"/>
<evidence type="ECO:0000256" key="5">
    <source>
        <dbReference type="ARBA" id="ARBA00022679"/>
    </source>
</evidence>
<gene>
    <name evidence="8" type="ORF">GBAR_LOCUS31471</name>
</gene>
<name>A0AA35U0A7_GEOBA</name>
<organism evidence="8 9">
    <name type="scientific">Geodia barretti</name>
    <name type="common">Barrett's horny sponge</name>
    <dbReference type="NCBI Taxonomy" id="519541"/>
    <lineage>
        <taxon>Eukaryota</taxon>
        <taxon>Metazoa</taxon>
        <taxon>Porifera</taxon>
        <taxon>Demospongiae</taxon>
        <taxon>Heteroscleromorpha</taxon>
        <taxon>Tetractinellida</taxon>
        <taxon>Astrophorina</taxon>
        <taxon>Geodiidae</taxon>
        <taxon>Geodia</taxon>
    </lineage>
</organism>
<dbReference type="AlphaFoldDB" id="A0AA35U0A7"/>
<evidence type="ECO:0000256" key="4">
    <source>
        <dbReference type="ARBA" id="ARBA00022576"/>
    </source>
</evidence>
<keyword evidence="4 8" id="KW-0032">Aminotransferase</keyword>
<dbReference type="PANTHER" id="PTHR11879">
    <property type="entry name" value="ASPARTATE AMINOTRANSFERASE"/>
    <property type="match status" value="1"/>
</dbReference>
<dbReference type="Gene3D" id="3.90.1150.10">
    <property type="entry name" value="Aspartate Aminotransferase, domain 1"/>
    <property type="match status" value="1"/>
</dbReference>
<evidence type="ECO:0000313" key="8">
    <source>
        <dbReference type="EMBL" id="CAI8057785.1"/>
    </source>
</evidence>
<comment type="subunit">
    <text evidence="2">Homodimer.</text>
</comment>
<keyword evidence="5" id="KW-0808">Transferase</keyword>
<comment type="cofactor">
    <cofactor evidence="1">
        <name>pyridoxal 5'-phosphate</name>
        <dbReference type="ChEBI" id="CHEBI:597326"/>
    </cofactor>
</comment>
<dbReference type="InterPro" id="IPR004839">
    <property type="entry name" value="Aminotransferase_I/II_large"/>
</dbReference>